<keyword evidence="6" id="KW-0862">Zinc</keyword>
<dbReference type="PATRIC" id="fig|1415166.3.peg.7820"/>
<dbReference type="EMBL" id="CP006850">
    <property type="protein sequence ID" value="AHH22375.1"/>
    <property type="molecule type" value="Genomic_DNA"/>
</dbReference>
<reference evidence="10 11" key="1">
    <citation type="journal article" date="2014" name="Appl. Environ. Microbiol.">
        <title>Insights into the Microbial Degradation of Rubber and Gutta-Percha by Analysis of the Complete Genome of Nocardia nova SH22a.</title>
        <authorList>
            <person name="Luo Q."/>
            <person name="Hiessl S."/>
            <person name="Poehlein A."/>
            <person name="Daniel R."/>
            <person name="Steinbuchel A."/>
        </authorList>
    </citation>
    <scope>NUCLEOTIDE SEQUENCE [LARGE SCALE GENOMIC DNA]</scope>
    <source>
        <strain evidence="10">SH22a</strain>
    </source>
</reference>
<keyword evidence="5" id="KW-0378">Hydrolase</keyword>
<dbReference type="STRING" id="1415166.NONO_c76200"/>
<dbReference type="GO" id="GO:0016485">
    <property type="term" value="P:protein processing"/>
    <property type="evidence" value="ECO:0007669"/>
    <property type="project" value="TreeGrafter"/>
</dbReference>
<dbReference type="eggNOG" id="COG3590">
    <property type="taxonomic scope" value="Bacteria"/>
</dbReference>
<dbReference type="SUPFAM" id="SSF55486">
    <property type="entry name" value="Metalloproteases ('zincins'), catalytic domain"/>
    <property type="match status" value="1"/>
</dbReference>
<dbReference type="InterPro" id="IPR018497">
    <property type="entry name" value="Peptidase_M13_C"/>
</dbReference>
<comment type="cofactor">
    <cofactor evidence="1">
        <name>Zn(2+)</name>
        <dbReference type="ChEBI" id="CHEBI:29105"/>
    </cofactor>
</comment>
<dbReference type="HOGENOM" id="CLU_006187_7_2_11"/>
<evidence type="ECO:0000256" key="2">
    <source>
        <dbReference type="ARBA" id="ARBA00007357"/>
    </source>
</evidence>
<dbReference type="PRINTS" id="PR00786">
    <property type="entry name" value="NEPRILYSIN"/>
</dbReference>
<keyword evidence="11" id="KW-1185">Reference proteome</keyword>
<dbReference type="Gene3D" id="3.40.390.10">
    <property type="entry name" value="Collagenase (Catalytic Domain)"/>
    <property type="match status" value="1"/>
</dbReference>
<evidence type="ECO:0000256" key="4">
    <source>
        <dbReference type="ARBA" id="ARBA00022723"/>
    </source>
</evidence>
<dbReference type="AlphaFoldDB" id="W5TSS0"/>
<dbReference type="KEGG" id="nno:NONO_c76200"/>
<evidence type="ECO:0000313" key="10">
    <source>
        <dbReference type="EMBL" id="AHH22375.1"/>
    </source>
</evidence>
<organism evidence="10 11">
    <name type="scientific">Nocardia nova SH22a</name>
    <dbReference type="NCBI Taxonomy" id="1415166"/>
    <lineage>
        <taxon>Bacteria</taxon>
        <taxon>Bacillati</taxon>
        <taxon>Actinomycetota</taxon>
        <taxon>Actinomycetes</taxon>
        <taxon>Mycobacteriales</taxon>
        <taxon>Nocardiaceae</taxon>
        <taxon>Nocardia</taxon>
    </lineage>
</organism>
<evidence type="ECO:0000259" key="8">
    <source>
        <dbReference type="Pfam" id="PF01431"/>
    </source>
</evidence>
<dbReference type="PROSITE" id="PS51885">
    <property type="entry name" value="NEPRILYSIN"/>
    <property type="match status" value="1"/>
</dbReference>
<dbReference type="CDD" id="cd08662">
    <property type="entry name" value="M13"/>
    <property type="match status" value="1"/>
</dbReference>
<keyword evidence="4" id="KW-0479">Metal-binding</keyword>
<feature type="domain" description="Peptidase M13 N-terminal" evidence="9">
    <location>
        <begin position="51"/>
        <end position="432"/>
    </location>
</feature>
<evidence type="ECO:0000256" key="6">
    <source>
        <dbReference type="ARBA" id="ARBA00022833"/>
    </source>
</evidence>
<evidence type="ECO:0000256" key="1">
    <source>
        <dbReference type="ARBA" id="ARBA00001947"/>
    </source>
</evidence>
<evidence type="ECO:0000313" key="11">
    <source>
        <dbReference type="Proteomes" id="UP000019150"/>
    </source>
</evidence>
<dbReference type="Pfam" id="PF01431">
    <property type="entry name" value="Peptidase_M13"/>
    <property type="match status" value="1"/>
</dbReference>
<gene>
    <name evidence="10" type="ORF">NONO_c76200</name>
</gene>
<accession>W5TSS0</accession>
<dbReference type="GO" id="GO:0005886">
    <property type="term" value="C:plasma membrane"/>
    <property type="evidence" value="ECO:0007669"/>
    <property type="project" value="TreeGrafter"/>
</dbReference>
<sequence length="690" mass="76945">MSSTASRWQPTEPGGLRRRIGIVGILEVVTFDVTTPSGIDLTYRDDAVRVQDDLFAHVNGKWLDTYEIPADRAVDGAFRTLYDQAELDVKEIIQQLAAGTRADVPDAEEARKIGDLYNSFMDAEAVEAAALTPIAAELAAVREASDRTALAALLGRLQRTGVGGAVGVFVDTDDKNSQRYLVNLTQSGIGLPDESYYRNDEYEEIRTKYVEHMRRMFELAAVDADPQRVFELERKLAAGHWDVVRRRDAELSYNLTTFADLAAANPGFDWNGWADALAEGIDSTGAEALAEVVVRQPDYAGTFARLWDSESLEDWQAWASWRVLRSRAPFLTAAVVEENFDFYGRTLTGAQENRERWKRAVSLVQDLLGEAVAKLYVAEHFPPEAKQRMQELVANLIEAYRRNITDLEWMSPQTRKAALAKLDRFTPKIGYPDTWRDYSAVQVDPADLVGNYRSGYAADHDRDLGKLGGPVDRGEWFMTPQTVNAYYNPGMNEIVFPAAILQPPFFDMNADDAANYGGIGAVIGHEIGHGFDDQGSKYDGDGNMVDWWTDSDRTEFGKRTKALIDQYNGFEPKALPGHTVNGEFTIGENIGDLGGLSITLEAYKIALGDAEAPVIDGLTGLQRVFFGWAQVWRTKARDEEALRRLATDPHSPPEFRCNGVVRNLDGFHEAFEVEPGDALYLEPAERVRIW</sequence>
<keyword evidence="3" id="KW-0645">Protease</keyword>
<dbReference type="PANTHER" id="PTHR11733:SF167">
    <property type="entry name" value="FI17812P1-RELATED"/>
    <property type="match status" value="1"/>
</dbReference>
<dbReference type="GO" id="GO:0004222">
    <property type="term" value="F:metalloendopeptidase activity"/>
    <property type="evidence" value="ECO:0007669"/>
    <property type="project" value="InterPro"/>
</dbReference>
<dbReference type="Pfam" id="PF05649">
    <property type="entry name" value="Peptidase_M13_N"/>
    <property type="match status" value="1"/>
</dbReference>
<evidence type="ECO:0000259" key="9">
    <source>
        <dbReference type="Pfam" id="PF05649"/>
    </source>
</evidence>
<evidence type="ECO:0000256" key="7">
    <source>
        <dbReference type="ARBA" id="ARBA00023049"/>
    </source>
</evidence>
<proteinExistence type="inferred from homology"/>
<name>W5TSS0_9NOCA</name>
<evidence type="ECO:0000256" key="3">
    <source>
        <dbReference type="ARBA" id="ARBA00022670"/>
    </source>
</evidence>
<evidence type="ECO:0000256" key="5">
    <source>
        <dbReference type="ARBA" id="ARBA00022801"/>
    </source>
</evidence>
<dbReference type="InterPro" id="IPR008753">
    <property type="entry name" value="Peptidase_M13_N"/>
</dbReference>
<dbReference type="Gene3D" id="1.10.1380.10">
    <property type="entry name" value="Neutral endopeptidase , domain2"/>
    <property type="match status" value="1"/>
</dbReference>
<protein>
    <submittedName>
        <fullName evidence="10">M13 peptidase family protein</fullName>
    </submittedName>
</protein>
<comment type="similarity">
    <text evidence="2">Belongs to the peptidase M13 family.</text>
</comment>
<keyword evidence="7" id="KW-0482">Metalloprotease</keyword>
<dbReference type="Proteomes" id="UP000019150">
    <property type="component" value="Chromosome"/>
</dbReference>
<dbReference type="GO" id="GO:0046872">
    <property type="term" value="F:metal ion binding"/>
    <property type="evidence" value="ECO:0007669"/>
    <property type="project" value="UniProtKB-KW"/>
</dbReference>
<dbReference type="PANTHER" id="PTHR11733">
    <property type="entry name" value="ZINC METALLOPROTEASE FAMILY M13 NEPRILYSIN-RELATED"/>
    <property type="match status" value="1"/>
</dbReference>
<feature type="domain" description="Peptidase M13 C-terminal" evidence="8">
    <location>
        <begin position="484"/>
        <end position="687"/>
    </location>
</feature>
<dbReference type="InterPro" id="IPR024079">
    <property type="entry name" value="MetalloPept_cat_dom_sf"/>
</dbReference>
<dbReference type="InterPro" id="IPR000718">
    <property type="entry name" value="Peptidase_M13"/>
</dbReference>
<dbReference type="InterPro" id="IPR042089">
    <property type="entry name" value="Peptidase_M13_dom_2"/>
</dbReference>